<dbReference type="AlphaFoldDB" id="A0A9P6ULB9"/>
<evidence type="ECO:0000313" key="4">
    <source>
        <dbReference type="EMBL" id="KAG0310125.1"/>
    </source>
</evidence>
<keyword evidence="1" id="KW-0547">Nucleotide-binding</keyword>
<evidence type="ECO:0000256" key="1">
    <source>
        <dbReference type="ARBA" id="ARBA00022741"/>
    </source>
</evidence>
<protein>
    <submittedName>
        <fullName evidence="4">Long chain acyl-CoA synthetase 7 peroxisomal</fullName>
    </submittedName>
</protein>
<dbReference type="InterPro" id="IPR020845">
    <property type="entry name" value="AMP-binding_CS"/>
</dbReference>
<feature type="non-terminal residue" evidence="4">
    <location>
        <position position="1"/>
    </location>
</feature>
<dbReference type="PANTHER" id="PTHR43272:SF33">
    <property type="entry name" value="AMP-BINDING DOMAIN-CONTAINING PROTEIN-RELATED"/>
    <property type="match status" value="1"/>
</dbReference>
<dbReference type="InterPro" id="IPR000873">
    <property type="entry name" value="AMP-dep_synth/lig_dom"/>
</dbReference>
<keyword evidence="2" id="KW-0067">ATP-binding</keyword>
<gene>
    <name evidence="4" type="primary">LACS7_2</name>
    <name evidence="4" type="ORF">BGZ97_012784</name>
</gene>
<accession>A0A9P6ULB9</accession>
<sequence length="445" mass="48608">MALQMFSNVVPNSPEIAGEGKPRRSVLCPEKLVENYPSSKFGVVTTLYENFLEGVHRSQGKEFLGHRPIVNGVPQGYEWQTYDKVKERVTAFGAGLSHLGLVATGKLGIFAINRPEWTMSELAGYEYNYITVPLYDTLGVTAIEFIVNQTEMEIIIASVDKASIVLDMKASLPTVKTVIVMGEVTDALASEAKQLDVNIISWTDVEKNGRDRPVEAVHPTTESVATICYTSGTTGTPKGAVLSHKNFVSTIGSFHIMAKHGKFFMPSSNDTHISYLPLAHVFERLCQSVMIAGGTRIGYYQGDTLKLLDDVAILQPTIFASVPRLFNRIYDKVLAGVQAKGGIAAFLFKRAYNTKKANLKKGILEHALWDKLVFGAIRARLGGKVKHIVSGSAPISPDVMDFLRICFSADVYEGYGQTEQAAGLCMSYRGDLTAGQVGPPQLCVE</sequence>
<evidence type="ECO:0000313" key="5">
    <source>
        <dbReference type="Proteomes" id="UP000823405"/>
    </source>
</evidence>
<reference evidence="4" key="1">
    <citation type="journal article" date="2020" name="Fungal Divers.">
        <title>Resolving the Mortierellaceae phylogeny through synthesis of multi-gene phylogenetics and phylogenomics.</title>
        <authorList>
            <person name="Vandepol N."/>
            <person name="Liber J."/>
            <person name="Desiro A."/>
            <person name="Na H."/>
            <person name="Kennedy M."/>
            <person name="Barry K."/>
            <person name="Grigoriev I.V."/>
            <person name="Miller A.N."/>
            <person name="O'Donnell K."/>
            <person name="Stajich J.E."/>
            <person name="Bonito G."/>
        </authorList>
    </citation>
    <scope>NUCLEOTIDE SEQUENCE</scope>
    <source>
        <strain evidence="4">NVP60</strain>
    </source>
</reference>
<dbReference type="GO" id="GO:0016020">
    <property type="term" value="C:membrane"/>
    <property type="evidence" value="ECO:0007669"/>
    <property type="project" value="TreeGrafter"/>
</dbReference>
<evidence type="ECO:0000259" key="3">
    <source>
        <dbReference type="Pfam" id="PF00501"/>
    </source>
</evidence>
<dbReference type="Pfam" id="PF00501">
    <property type="entry name" value="AMP-binding"/>
    <property type="match status" value="1"/>
</dbReference>
<dbReference type="SUPFAM" id="SSF56801">
    <property type="entry name" value="Acetyl-CoA synthetase-like"/>
    <property type="match status" value="1"/>
</dbReference>
<dbReference type="GO" id="GO:0005783">
    <property type="term" value="C:endoplasmic reticulum"/>
    <property type="evidence" value="ECO:0007669"/>
    <property type="project" value="TreeGrafter"/>
</dbReference>
<dbReference type="InterPro" id="IPR042099">
    <property type="entry name" value="ANL_N_sf"/>
</dbReference>
<organism evidence="4 5">
    <name type="scientific">Linnemannia gamsii</name>
    <dbReference type="NCBI Taxonomy" id="64522"/>
    <lineage>
        <taxon>Eukaryota</taxon>
        <taxon>Fungi</taxon>
        <taxon>Fungi incertae sedis</taxon>
        <taxon>Mucoromycota</taxon>
        <taxon>Mortierellomycotina</taxon>
        <taxon>Mortierellomycetes</taxon>
        <taxon>Mortierellales</taxon>
        <taxon>Mortierellaceae</taxon>
        <taxon>Linnemannia</taxon>
    </lineage>
</organism>
<dbReference type="OrthoDB" id="1700726at2759"/>
<name>A0A9P6ULB9_9FUNG</name>
<proteinExistence type="predicted"/>
<feature type="domain" description="AMP-dependent synthetase/ligase" evidence="3">
    <location>
        <begin position="67"/>
        <end position="445"/>
    </location>
</feature>
<evidence type="ECO:0000256" key="2">
    <source>
        <dbReference type="ARBA" id="ARBA00022840"/>
    </source>
</evidence>
<dbReference type="Gene3D" id="3.40.50.12780">
    <property type="entry name" value="N-terminal domain of ligase-like"/>
    <property type="match status" value="1"/>
</dbReference>
<dbReference type="PANTHER" id="PTHR43272">
    <property type="entry name" value="LONG-CHAIN-FATTY-ACID--COA LIGASE"/>
    <property type="match status" value="1"/>
</dbReference>
<dbReference type="PROSITE" id="PS00455">
    <property type="entry name" value="AMP_BINDING"/>
    <property type="match status" value="1"/>
</dbReference>
<comment type="caution">
    <text evidence="4">The sequence shown here is derived from an EMBL/GenBank/DDBJ whole genome shotgun (WGS) entry which is preliminary data.</text>
</comment>
<dbReference type="EMBL" id="JAAAIN010000880">
    <property type="protein sequence ID" value="KAG0310125.1"/>
    <property type="molecule type" value="Genomic_DNA"/>
</dbReference>
<keyword evidence="5" id="KW-1185">Reference proteome</keyword>
<dbReference type="Proteomes" id="UP000823405">
    <property type="component" value="Unassembled WGS sequence"/>
</dbReference>
<dbReference type="GO" id="GO:0004467">
    <property type="term" value="F:long-chain fatty acid-CoA ligase activity"/>
    <property type="evidence" value="ECO:0007669"/>
    <property type="project" value="TreeGrafter"/>
</dbReference>
<dbReference type="GO" id="GO:0005524">
    <property type="term" value="F:ATP binding"/>
    <property type="evidence" value="ECO:0007669"/>
    <property type="project" value="UniProtKB-KW"/>
</dbReference>